<keyword evidence="8" id="KW-0256">Endoplasmic reticulum</keyword>
<dbReference type="EC" id="2.5.1.87" evidence="5"/>
<evidence type="ECO:0000256" key="11">
    <source>
        <dbReference type="ARBA" id="ARBA00023136"/>
    </source>
</evidence>
<dbReference type="Proteomes" id="UP000799766">
    <property type="component" value="Unassembled WGS sequence"/>
</dbReference>
<gene>
    <name evidence="14" type="ORF">BDY21DRAFT_316281</name>
</gene>
<proteinExistence type="inferred from homology"/>
<name>A0A6A6P6V7_9PEZI</name>
<comment type="catalytic activity">
    <reaction evidence="12">
        <text>n isopentenyl diphosphate + (2E,6E)-farnesyl diphosphate = a di-trans,poly-cis-polyprenyl diphosphate + n diphosphate</text>
        <dbReference type="Rhea" id="RHEA:53008"/>
        <dbReference type="Rhea" id="RHEA-COMP:19494"/>
        <dbReference type="ChEBI" id="CHEBI:33019"/>
        <dbReference type="ChEBI" id="CHEBI:128769"/>
        <dbReference type="ChEBI" id="CHEBI:136960"/>
        <dbReference type="ChEBI" id="CHEBI:175763"/>
        <dbReference type="EC" id="2.5.1.87"/>
    </reaction>
</comment>
<dbReference type="OrthoDB" id="19639at2759"/>
<dbReference type="GO" id="GO:0005789">
    <property type="term" value="C:endoplasmic reticulum membrane"/>
    <property type="evidence" value="ECO:0007669"/>
    <property type="project" value="UniProtKB-SubCell"/>
</dbReference>
<comment type="pathway">
    <text evidence="3">Protein modification; protein glycosylation.</text>
</comment>
<keyword evidence="10" id="KW-1133">Transmembrane helix</keyword>
<dbReference type="Gene3D" id="3.40.1180.10">
    <property type="entry name" value="Decaprenyl diphosphate synthase-like"/>
    <property type="match status" value="1"/>
</dbReference>
<evidence type="ECO:0000256" key="7">
    <source>
        <dbReference type="ARBA" id="ARBA00022692"/>
    </source>
</evidence>
<comment type="subcellular location">
    <subcellularLocation>
        <location evidence="2">Endoplasmic reticulum membrane</location>
    </subcellularLocation>
</comment>
<feature type="region of interest" description="Disordered" evidence="13">
    <location>
        <begin position="276"/>
        <end position="320"/>
    </location>
</feature>
<evidence type="ECO:0000256" key="3">
    <source>
        <dbReference type="ARBA" id="ARBA00004922"/>
    </source>
</evidence>
<feature type="compositionally biased region" description="Low complexity" evidence="13">
    <location>
        <begin position="284"/>
        <end position="320"/>
    </location>
</feature>
<keyword evidence="11" id="KW-0472">Membrane</keyword>
<evidence type="ECO:0000256" key="4">
    <source>
        <dbReference type="ARBA" id="ARBA00005432"/>
    </source>
</evidence>
<accession>A0A6A6P6V7</accession>
<keyword evidence="6" id="KW-0808">Transferase</keyword>
<protein>
    <recommendedName>
        <fullName evidence="5">ditrans,polycis-polyprenyl diphosphate synthase [(2E,6E)-farnesyldiphosphate specific]</fullName>
        <ecNumber evidence="5">2.5.1.87</ecNumber>
    </recommendedName>
</protein>
<feature type="region of interest" description="Disordered" evidence="13">
    <location>
        <begin position="1"/>
        <end position="136"/>
    </location>
</feature>
<evidence type="ECO:0000256" key="2">
    <source>
        <dbReference type="ARBA" id="ARBA00004586"/>
    </source>
</evidence>
<evidence type="ECO:0000256" key="9">
    <source>
        <dbReference type="ARBA" id="ARBA00022842"/>
    </source>
</evidence>
<dbReference type="PANTHER" id="PTHR21528:SF0">
    <property type="entry name" value="DEHYDRODOLICHYL DIPHOSPHATE SYNTHASE COMPLEX SUBUNIT NUS1"/>
    <property type="match status" value="1"/>
</dbReference>
<reference evidence="14" key="1">
    <citation type="journal article" date="2020" name="Stud. Mycol.">
        <title>101 Dothideomycetes genomes: a test case for predicting lifestyles and emergence of pathogens.</title>
        <authorList>
            <person name="Haridas S."/>
            <person name="Albert R."/>
            <person name="Binder M."/>
            <person name="Bloem J."/>
            <person name="Labutti K."/>
            <person name="Salamov A."/>
            <person name="Andreopoulos B."/>
            <person name="Baker S."/>
            <person name="Barry K."/>
            <person name="Bills G."/>
            <person name="Bluhm B."/>
            <person name="Cannon C."/>
            <person name="Castanera R."/>
            <person name="Culley D."/>
            <person name="Daum C."/>
            <person name="Ezra D."/>
            <person name="Gonzalez J."/>
            <person name="Henrissat B."/>
            <person name="Kuo A."/>
            <person name="Liang C."/>
            <person name="Lipzen A."/>
            <person name="Lutzoni F."/>
            <person name="Magnuson J."/>
            <person name="Mondo S."/>
            <person name="Nolan M."/>
            <person name="Ohm R."/>
            <person name="Pangilinan J."/>
            <person name="Park H.-J."/>
            <person name="Ramirez L."/>
            <person name="Alfaro M."/>
            <person name="Sun H."/>
            <person name="Tritt A."/>
            <person name="Yoshinaga Y."/>
            <person name="Zwiers L.-H."/>
            <person name="Turgeon B."/>
            <person name="Goodwin S."/>
            <person name="Spatafora J."/>
            <person name="Crous P."/>
            <person name="Grigoriev I."/>
        </authorList>
    </citation>
    <scope>NUCLEOTIDE SEQUENCE</scope>
    <source>
        <strain evidence="14">ATCC 16933</strain>
    </source>
</reference>
<dbReference type="GO" id="GO:0045547">
    <property type="term" value="F:ditrans,polycis-polyprenyl diphosphate synthase [(2E,6E)-farnesyl diphosphate specific] activity"/>
    <property type="evidence" value="ECO:0007669"/>
    <property type="project" value="UniProtKB-EC"/>
</dbReference>
<evidence type="ECO:0000256" key="12">
    <source>
        <dbReference type="ARBA" id="ARBA00047353"/>
    </source>
</evidence>
<feature type="compositionally biased region" description="Low complexity" evidence="13">
    <location>
        <begin position="101"/>
        <end position="112"/>
    </location>
</feature>
<evidence type="ECO:0000256" key="8">
    <source>
        <dbReference type="ARBA" id="ARBA00022824"/>
    </source>
</evidence>
<evidence type="ECO:0000313" key="14">
    <source>
        <dbReference type="EMBL" id="KAF2459720.1"/>
    </source>
</evidence>
<feature type="compositionally biased region" description="Low complexity" evidence="13">
    <location>
        <begin position="34"/>
        <end position="74"/>
    </location>
</feature>
<keyword evidence="7" id="KW-0812">Transmembrane</keyword>
<evidence type="ECO:0000313" key="15">
    <source>
        <dbReference type="Proteomes" id="UP000799766"/>
    </source>
</evidence>
<dbReference type="UniPathway" id="UPA00378"/>
<evidence type="ECO:0000256" key="10">
    <source>
        <dbReference type="ARBA" id="ARBA00022989"/>
    </source>
</evidence>
<evidence type="ECO:0000256" key="13">
    <source>
        <dbReference type="SAM" id="MobiDB-lite"/>
    </source>
</evidence>
<dbReference type="InterPro" id="IPR038887">
    <property type="entry name" value="Nus1/NgBR"/>
</dbReference>
<organism evidence="14 15">
    <name type="scientific">Lineolata rhizophorae</name>
    <dbReference type="NCBI Taxonomy" id="578093"/>
    <lineage>
        <taxon>Eukaryota</taxon>
        <taxon>Fungi</taxon>
        <taxon>Dikarya</taxon>
        <taxon>Ascomycota</taxon>
        <taxon>Pezizomycotina</taxon>
        <taxon>Dothideomycetes</taxon>
        <taxon>Dothideomycetes incertae sedis</taxon>
        <taxon>Lineolatales</taxon>
        <taxon>Lineolataceae</taxon>
        <taxon>Lineolata</taxon>
    </lineage>
</organism>
<keyword evidence="15" id="KW-1185">Reference proteome</keyword>
<dbReference type="GO" id="GO:1904423">
    <property type="term" value="C:dehydrodolichyl diphosphate synthase complex"/>
    <property type="evidence" value="ECO:0007669"/>
    <property type="project" value="InterPro"/>
</dbReference>
<dbReference type="PANTHER" id="PTHR21528">
    <property type="entry name" value="DEHYDRODOLICHYL DIPHOSPHATE SYNTHASE COMPLEX SUBUNIT NUS1"/>
    <property type="match status" value="1"/>
</dbReference>
<dbReference type="EMBL" id="MU001674">
    <property type="protein sequence ID" value="KAF2459720.1"/>
    <property type="molecule type" value="Genomic_DNA"/>
</dbReference>
<comment type="cofactor">
    <cofactor evidence="1">
        <name>Mg(2+)</name>
        <dbReference type="ChEBI" id="CHEBI:18420"/>
    </cofactor>
</comment>
<evidence type="ECO:0000256" key="1">
    <source>
        <dbReference type="ARBA" id="ARBA00001946"/>
    </source>
</evidence>
<keyword evidence="9" id="KW-0460">Magnesium</keyword>
<dbReference type="InterPro" id="IPR036424">
    <property type="entry name" value="UPP_synth-like_sf"/>
</dbReference>
<dbReference type="AlphaFoldDB" id="A0A6A6P6V7"/>
<comment type="similarity">
    <text evidence="4">Belongs to the UPP synthase family.</text>
</comment>
<sequence>MVGARDAALLRQPNLPASEREQILKNILPPAPSPSDSKSTTPTSSAAPSREPSRSRMAGPSPKSSSMSYASAVANGSATSSAQRHRGMPGSSSADGGRPESGSSSQQQQQPQKLPPKRIPGASIASKSSRTGTRGSGNSIANLIKALLHTLLFALIHSLFSVYVRGRRAWRACRSRFLAVMYYHHRTPELIRRDVSRLERLPAHLSVVLDLDEDERSGAGLEGLVGEVSEVAAWCACAGVNTLSIYERTGILKSYIPQTHRVITATLQSYFGRSRTPSLSLRTPHQPSYSPPASSSRPSSAHSTASTPNDAAGAAAPDSSGTPHLTVLLLSADDGRGTIVDLTKTLAEMAQRGKLAPADISSELVDAELEETVMGEPDLLVLFGPDVKLDGYPPWQVRLTEIFHVPDNKGVGYQVFLQALYSFAKAQMRFGR</sequence>
<dbReference type="SUPFAM" id="SSF64005">
    <property type="entry name" value="Undecaprenyl diphosphate synthase"/>
    <property type="match status" value="1"/>
</dbReference>
<evidence type="ECO:0000256" key="5">
    <source>
        <dbReference type="ARBA" id="ARBA00012596"/>
    </source>
</evidence>
<evidence type="ECO:0000256" key="6">
    <source>
        <dbReference type="ARBA" id="ARBA00022679"/>
    </source>
</evidence>